<evidence type="ECO:0000313" key="2">
    <source>
        <dbReference type="Proteomes" id="UP000001702"/>
    </source>
</evidence>
<dbReference type="SUPFAM" id="SSF55729">
    <property type="entry name" value="Acyl-CoA N-acyltransferases (Nat)"/>
    <property type="match status" value="1"/>
</dbReference>
<dbReference type="AlphaFoldDB" id="D4GF74"/>
<reference evidence="1 2" key="1">
    <citation type="journal article" date="2010" name="J. Bacteriol.">
        <title>Genome sequence of Pantoea ananatis LMG20103, the causative agent of Eucalyptus blight and dieback.</title>
        <authorList>
            <person name="De Maayer P."/>
            <person name="Chan W.Y."/>
            <person name="Venter S.N."/>
            <person name="Toth I.K."/>
            <person name="Birch P.R."/>
            <person name="Joubert F."/>
            <person name="Coutinho T.A."/>
        </authorList>
    </citation>
    <scope>NUCLEOTIDE SEQUENCE [LARGE SCALE GENOMIC DNA]</scope>
    <source>
        <strain evidence="1 2">LMG 20103</strain>
    </source>
</reference>
<dbReference type="HOGENOM" id="CLU_1813928_0_0_6"/>
<dbReference type="InterPro" id="IPR016181">
    <property type="entry name" value="Acyl_CoA_acyltransferase"/>
</dbReference>
<dbReference type="Proteomes" id="UP000001702">
    <property type="component" value="Chromosome"/>
</dbReference>
<gene>
    <name evidence="1" type="ordered locus">PANA_2029</name>
</gene>
<dbReference type="STRING" id="706191.PANA_2029"/>
<sequence length="142" mass="16047">MYRKAGLAPNTHQRLPALCARTSVKVGLAAAADRDQFLPRQNLFVSMAQEESTHDYREVTENKKIYLPLLLLADEQEDMIDRYLASGRMFRLWDNGVKCIAVVTRLNETECELKNMATCPADQGKGYGRAMLAYLAETFLKA</sequence>
<accession>D4GF74</accession>
<dbReference type="EMBL" id="CP001875">
    <property type="protein sequence ID" value="ADD77196.1"/>
    <property type="molecule type" value="Genomic_DNA"/>
</dbReference>
<dbReference type="RefSeq" id="WP_013025906.1">
    <property type="nucleotide sequence ID" value="NC_013956.2"/>
</dbReference>
<dbReference type="eggNOG" id="COG0456">
    <property type="taxonomic scope" value="Bacteria"/>
</dbReference>
<keyword evidence="2" id="KW-1185">Reference proteome</keyword>
<proteinExistence type="predicted"/>
<name>D4GF74_PANAM</name>
<dbReference type="CDD" id="cd04301">
    <property type="entry name" value="NAT_SF"/>
    <property type="match status" value="1"/>
</dbReference>
<protein>
    <recommendedName>
        <fullName evidence="3">N-acetyltransferase domain-containing protein</fullName>
    </recommendedName>
</protein>
<dbReference type="Gene3D" id="3.40.630.30">
    <property type="match status" value="1"/>
</dbReference>
<dbReference type="KEGG" id="pam:PANA_2029"/>
<organism evidence="1 2">
    <name type="scientific">Pantoea ananatis (strain LMG 20103)</name>
    <dbReference type="NCBI Taxonomy" id="706191"/>
    <lineage>
        <taxon>Bacteria</taxon>
        <taxon>Pseudomonadati</taxon>
        <taxon>Pseudomonadota</taxon>
        <taxon>Gammaproteobacteria</taxon>
        <taxon>Enterobacterales</taxon>
        <taxon>Erwiniaceae</taxon>
        <taxon>Pantoea</taxon>
    </lineage>
</organism>
<evidence type="ECO:0008006" key="3">
    <source>
        <dbReference type="Google" id="ProtNLM"/>
    </source>
</evidence>
<evidence type="ECO:0000313" key="1">
    <source>
        <dbReference type="EMBL" id="ADD77196.1"/>
    </source>
</evidence>